<proteinExistence type="predicted"/>
<feature type="signal peptide" evidence="1">
    <location>
        <begin position="1"/>
        <end position="34"/>
    </location>
</feature>
<dbReference type="Proteomes" id="UP000432464">
    <property type="component" value="Unassembled WGS sequence"/>
</dbReference>
<sequence>MSVFHRLVRVAGAVGACAVLTAAGSATLTGPAGAAPADPVGVLTDPSARPSGTAAAPLTEQAAAALAAINAVGDTVSRSDTAGPSDWLSAYDQAINGLRALGIQPFLYPTAAPFCLGGTTLGLAPAVAGAIPGPWPTYVASVPGLDLSAVKAGQTMFAFVPYGIAADGADTSGMQVAWFNLSTGLGGLVPMGPLSEVLNAMIPSQVPAELRPMVEQAVRDYFTAALPTGGVRAVPVTTGSGTVLAAMFGTVRNGATTCFFLPTIGVTPVP</sequence>
<feature type="chain" id="PRO_5026159540" evidence="1">
    <location>
        <begin position="35"/>
        <end position="270"/>
    </location>
</feature>
<keyword evidence="1" id="KW-0732">Signal</keyword>
<gene>
    <name evidence="2" type="ORF">GLP40_14745</name>
</gene>
<protein>
    <submittedName>
        <fullName evidence="2">Uncharacterized protein</fullName>
    </submittedName>
</protein>
<accession>A0A6I3KX20</accession>
<reference evidence="2 3" key="1">
    <citation type="submission" date="2019-11" db="EMBL/GenBank/DDBJ databases">
        <title>Nocardia sp. nov. CT2-14 isolated from soil.</title>
        <authorList>
            <person name="Kanchanasin P."/>
            <person name="Tanasupawat S."/>
            <person name="Yuki M."/>
            <person name="Kudo T."/>
        </authorList>
    </citation>
    <scope>NUCLEOTIDE SEQUENCE [LARGE SCALE GENOMIC DNA]</scope>
    <source>
        <strain evidence="2 3">CT2-14</strain>
    </source>
</reference>
<organism evidence="2 3">
    <name type="scientific">Nocardia aurantiaca</name>
    <dbReference type="NCBI Taxonomy" id="2675850"/>
    <lineage>
        <taxon>Bacteria</taxon>
        <taxon>Bacillati</taxon>
        <taxon>Actinomycetota</taxon>
        <taxon>Actinomycetes</taxon>
        <taxon>Mycobacteriales</taxon>
        <taxon>Nocardiaceae</taxon>
        <taxon>Nocardia</taxon>
    </lineage>
</organism>
<dbReference type="AlphaFoldDB" id="A0A6I3KX20"/>
<keyword evidence="3" id="KW-1185">Reference proteome</keyword>
<name>A0A6I3KX20_9NOCA</name>
<evidence type="ECO:0000313" key="3">
    <source>
        <dbReference type="Proteomes" id="UP000432464"/>
    </source>
</evidence>
<evidence type="ECO:0000256" key="1">
    <source>
        <dbReference type="SAM" id="SignalP"/>
    </source>
</evidence>
<dbReference type="RefSeq" id="WP_154788449.1">
    <property type="nucleotide sequence ID" value="NZ_WMBB01000006.1"/>
</dbReference>
<evidence type="ECO:0000313" key="2">
    <source>
        <dbReference type="EMBL" id="MTE14021.1"/>
    </source>
</evidence>
<dbReference type="EMBL" id="WMBB01000006">
    <property type="protein sequence ID" value="MTE14021.1"/>
    <property type="molecule type" value="Genomic_DNA"/>
</dbReference>
<comment type="caution">
    <text evidence="2">The sequence shown here is derived from an EMBL/GenBank/DDBJ whole genome shotgun (WGS) entry which is preliminary data.</text>
</comment>